<feature type="transmembrane region" description="Helical" evidence="5">
    <location>
        <begin position="345"/>
        <end position="369"/>
    </location>
</feature>
<feature type="transmembrane region" description="Helical" evidence="5">
    <location>
        <begin position="192"/>
        <end position="210"/>
    </location>
</feature>
<evidence type="ECO:0000313" key="8">
    <source>
        <dbReference type="Proteomes" id="UP000034837"/>
    </source>
</evidence>
<dbReference type="Gene3D" id="1.25.40.10">
    <property type="entry name" value="Tetratricopeptide repeat domain"/>
    <property type="match status" value="1"/>
</dbReference>
<dbReference type="InterPro" id="IPR051533">
    <property type="entry name" value="WaaL-like"/>
</dbReference>
<name>A0A0G1A8W0_9BACT</name>
<dbReference type="Pfam" id="PF04932">
    <property type="entry name" value="Wzy_C"/>
    <property type="match status" value="1"/>
</dbReference>
<evidence type="ECO:0000256" key="3">
    <source>
        <dbReference type="ARBA" id="ARBA00022989"/>
    </source>
</evidence>
<feature type="transmembrane region" description="Helical" evidence="5">
    <location>
        <begin position="168"/>
        <end position="185"/>
    </location>
</feature>
<evidence type="ECO:0000256" key="2">
    <source>
        <dbReference type="ARBA" id="ARBA00022692"/>
    </source>
</evidence>
<evidence type="ECO:0000313" key="7">
    <source>
        <dbReference type="EMBL" id="KKS57364.1"/>
    </source>
</evidence>
<comment type="caution">
    <text evidence="7">The sequence shown here is derived from an EMBL/GenBank/DDBJ whole genome shotgun (WGS) entry which is preliminary data.</text>
</comment>
<feature type="transmembrane region" description="Helical" evidence="5">
    <location>
        <begin position="102"/>
        <end position="121"/>
    </location>
</feature>
<protein>
    <submittedName>
        <fullName evidence="7">Tetratricopeptide TPR_2 repeat protein</fullName>
    </submittedName>
</protein>
<dbReference type="EMBL" id="LCDO01000001">
    <property type="protein sequence ID" value="KKS57364.1"/>
    <property type="molecule type" value="Genomic_DNA"/>
</dbReference>
<feature type="transmembrane region" description="Helical" evidence="5">
    <location>
        <begin position="69"/>
        <end position="90"/>
    </location>
</feature>
<proteinExistence type="predicted"/>
<dbReference type="InterPro" id="IPR007016">
    <property type="entry name" value="O-antigen_ligase-rel_domated"/>
</dbReference>
<comment type="subcellular location">
    <subcellularLocation>
        <location evidence="1">Membrane</location>
        <topology evidence="1">Multi-pass membrane protein</topology>
    </subcellularLocation>
</comment>
<feature type="transmembrane region" description="Helical" evidence="5">
    <location>
        <begin position="381"/>
        <end position="397"/>
    </location>
</feature>
<feature type="transmembrane region" description="Helical" evidence="5">
    <location>
        <begin position="403"/>
        <end position="419"/>
    </location>
</feature>
<dbReference type="SUPFAM" id="SSF81901">
    <property type="entry name" value="HCP-like"/>
    <property type="match status" value="1"/>
</dbReference>
<dbReference type="PANTHER" id="PTHR37422:SF13">
    <property type="entry name" value="LIPOPOLYSACCHARIDE BIOSYNTHESIS PROTEIN PA4999-RELATED"/>
    <property type="match status" value="1"/>
</dbReference>
<organism evidence="7 8">
    <name type="scientific">Candidatus Magasanikbacteria bacterium GW2011_GWA2_42_32</name>
    <dbReference type="NCBI Taxonomy" id="1619039"/>
    <lineage>
        <taxon>Bacteria</taxon>
        <taxon>Candidatus Magasanikiibacteriota</taxon>
    </lineage>
</organism>
<feature type="transmembrane region" description="Helical" evidence="5">
    <location>
        <begin position="216"/>
        <end position="235"/>
    </location>
</feature>
<feature type="domain" description="O-antigen ligase-related" evidence="6">
    <location>
        <begin position="200"/>
        <end position="358"/>
    </location>
</feature>
<dbReference type="SMART" id="SM00028">
    <property type="entry name" value="TPR"/>
    <property type="match status" value="4"/>
</dbReference>
<dbReference type="InterPro" id="IPR011990">
    <property type="entry name" value="TPR-like_helical_dom_sf"/>
</dbReference>
<feature type="transmembrane region" description="Helical" evidence="5">
    <location>
        <begin position="440"/>
        <end position="457"/>
    </location>
</feature>
<feature type="transmembrane region" description="Helical" evidence="5">
    <location>
        <begin position="133"/>
        <end position="156"/>
    </location>
</feature>
<dbReference type="Pfam" id="PF13181">
    <property type="entry name" value="TPR_8"/>
    <property type="match status" value="2"/>
</dbReference>
<accession>A0A0G1A8W0</accession>
<feature type="transmembrane region" description="Helical" evidence="5">
    <location>
        <begin position="39"/>
        <end position="57"/>
    </location>
</feature>
<feature type="transmembrane region" description="Helical" evidence="5">
    <location>
        <begin position="242"/>
        <end position="261"/>
    </location>
</feature>
<dbReference type="PANTHER" id="PTHR37422">
    <property type="entry name" value="TEICHURONIC ACID BIOSYNTHESIS PROTEIN TUAE"/>
    <property type="match status" value="1"/>
</dbReference>
<dbReference type="GO" id="GO:0016020">
    <property type="term" value="C:membrane"/>
    <property type="evidence" value="ECO:0007669"/>
    <property type="project" value="UniProtKB-SubCell"/>
</dbReference>
<sequence>MLEKKLVWAIKFLIYASFIMPLIVMGDVFIFPFVFPKAIYFRILVELMLGIYVLLCLVNKNYRPQKNNVFWAVLIWATALLLACVFGTDVGRSFWGNFERMSGWFTLIHFALYFVVVSATLKMWEEWRNLFRWGLLWSFFVGLTGLNFLLPSNSIMRIGGGGSLGNQIYIANYILFFIFIAGYLFKREEKKLWKFFSAAYIVIGIVLMLYNGKRGPFIGLLAGIFVATLLYSLLTKVKKWKVIGLSVIGVLVVCAGLIFVFRQTNFVGNLPAIGPIARTSLSGGTAETRLIAWGIAWQSFKERPVFGWGMENFYYAFNKYYNPKSLEHGYYETWFDRSHNIFMDYLSTAGIVGFLAYLSLFAACLWVILKVYKNKTVTSDTIVFLSVFLIGYAVQNVFVFDHLSSYLIFFLILAFANWLEPIEQAKEASQKAIKEQKLSPGYFLGVGLIVLVLIYFTNIKPAQANKADLETQKMAQQDFFGAIKQMQPALEIDSQFHADMRNDFARLILSYSQNQQVAQSSDYGKALVFAMEQMKSNIKKHPLELQSYITLSQLYAVGGDFANSETILNQAQTLSPERQQIAYLLVRIKGIKKDFIGALNVLKQTLSKNDKIPDTYWYLGLVYNDLGDKKLALENIKKAVEKGKVFSVNQEFYFAGKILLEGGELEMAKNIFEDVLSKNQNDTTALSALAQIYEKLGDKDKAKEMFLRSAAGAVKK</sequence>
<gene>
    <name evidence="7" type="ORF">UV20_C0001G0004</name>
</gene>
<reference evidence="7 8" key="1">
    <citation type="journal article" date="2015" name="Nature">
        <title>rRNA introns, odd ribosomes, and small enigmatic genomes across a large radiation of phyla.</title>
        <authorList>
            <person name="Brown C.T."/>
            <person name="Hug L.A."/>
            <person name="Thomas B.C."/>
            <person name="Sharon I."/>
            <person name="Castelle C.J."/>
            <person name="Singh A."/>
            <person name="Wilkins M.J."/>
            <person name="Williams K.H."/>
            <person name="Banfield J.F."/>
        </authorList>
    </citation>
    <scope>NUCLEOTIDE SEQUENCE [LARGE SCALE GENOMIC DNA]</scope>
</reference>
<dbReference type="AlphaFoldDB" id="A0A0G1A8W0"/>
<evidence type="ECO:0000259" key="6">
    <source>
        <dbReference type="Pfam" id="PF04932"/>
    </source>
</evidence>
<dbReference type="InterPro" id="IPR019734">
    <property type="entry name" value="TPR_rpt"/>
</dbReference>
<dbReference type="Proteomes" id="UP000034837">
    <property type="component" value="Unassembled WGS sequence"/>
</dbReference>
<evidence type="ECO:0000256" key="4">
    <source>
        <dbReference type="ARBA" id="ARBA00023136"/>
    </source>
</evidence>
<keyword evidence="3 5" id="KW-1133">Transmembrane helix</keyword>
<keyword evidence="4 5" id="KW-0472">Membrane</keyword>
<evidence type="ECO:0000256" key="1">
    <source>
        <dbReference type="ARBA" id="ARBA00004141"/>
    </source>
</evidence>
<feature type="transmembrane region" description="Helical" evidence="5">
    <location>
        <begin position="12"/>
        <end position="33"/>
    </location>
</feature>
<evidence type="ECO:0000256" key="5">
    <source>
        <dbReference type="SAM" id="Phobius"/>
    </source>
</evidence>
<keyword evidence="2 5" id="KW-0812">Transmembrane</keyword>